<organism evidence="2 3">
    <name type="scientific">Mycena metata</name>
    <dbReference type="NCBI Taxonomy" id="1033252"/>
    <lineage>
        <taxon>Eukaryota</taxon>
        <taxon>Fungi</taxon>
        <taxon>Dikarya</taxon>
        <taxon>Basidiomycota</taxon>
        <taxon>Agaricomycotina</taxon>
        <taxon>Agaricomycetes</taxon>
        <taxon>Agaricomycetidae</taxon>
        <taxon>Agaricales</taxon>
        <taxon>Marasmiineae</taxon>
        <taxon>Mycenaceae</taxon>
        <taxon>Mycena</taxon>
    </lineage>
</organism>
<dbReference type="AlphaFoldDB" id="A0AAD7H4A2"/>
<evidence type="ECO:0000256" key="1">
    <source>
        <dbReference type="SAM" id="Phobius"/>
    </source>
</evidence>
<accession>A0AAD7H4A2</accession>
<feature type="transmembrane region" description="Helical" evidence="1">
    <location>
        <begin position="42"/>
        <end position="66"/>
    </location>
</feature>
<keyword evidence="1" id="KW-0472">Membrane</keyword>
<dbReference type="EMBL" id="JARKIB010000404">
    <property type="protein sequence ID" value="KAJ7711102.1"/>
    <property type="molecule type" value="Genomic_DNA"/>
</dbReference>
<keyword evidence="1" id="KW-1133">Transmembrane helix</keyword>
<reference evidence="2" key="1">
    <citation type="submission" date="2023-03" db="EMBL/GenBank/DDBJ databases">
        <title>Massive genome expansion in bonnet fungi (Mycena s.s.) driven by repeated elements and novel gene families across ecological guilds.</title>
        <authorList>
            <consortium name="Lawrence Berkeley National Laboratory"/>
            <person name="Harder C.B."/>
            <person name="Miyauchi S."/>
            <person name="Viragh M."/>
            <person name="Kuo A."/>
            <person name="Thoen E."/>
            <person name="Andreopoulos B."/>
            <person name="Lu D."/>
            <person name="Skrede I."/>
            <person name="Drula E."/>
            <person name="Henrissat B."/>
            <person name="Morin E."/>
            <person name="Kohler A."/>
            <person name="Barry K."/>
            <person name="LaButti K."/>
            <person name="Morin E."/>
            <person name="Salamov A."/>
            <person name="Lipzen A."/>
            <person name="Mereny Z."/>
            <person name="Hegedus B."/>
            <person name="Baldrian P."/>
            <person name="Stursova M."/>
            <person name="Weitz H."/>
            <person name="Taylor A."/>
            <person name="Grigoriev I.V."/>
            <person name="Nagy L.G."/>
            <person name="Martin F."/>
            <person name="Kauserud H."/>
        </authorList>
    </citation>
    <scope>NUCLEOTIDE SEQUENCE</scope>
    <source>
        <strain evidence="2">CBHHK182m</strain>
    </source>
</reference>
<protein>
    <submittedName>
        <fullName evidence="2">Uncharacterized protein</fullName>
    </submittedName>
</protein>
<gene>
    <name evidence="2" type="ORF">B0H16DRAFT_1480557</name>
</gene>
<comment type="caution">
    <text evidence="2">The sequence shown here is derived from an EMBL/GenBank/DDBJ whole genome shotgun (WGS) entry which is preliminary data.</text>
</comment>
<keyword evidence="1" id="KW-0812">Transmembrane</keyword>
<evidence type="ECO:0000313" key="3">
    <source>
        <dbReference type="Proteomes" id="UP001215598"/>
    </source>
</evidence>
<name>A0AAD7H4A2_9AGAR</name>
<evidence type="ECO:0000313" key="2">
    <source>
        <dbReference type="EMBL" id="KAJ7711102.1"/>
    </source>
</evidence>
<sequence>MGFALLLLLVSIWIFGVRFIIGVGVGVITGFPVTIIRLISLYELVVTILISVLFGLLDVGNILIWARSQKGKEYDLLCHYSICIMRDWADCAKHVPDMPQIRMTTPHNEYTKTYLLNFVVRQQRWTGFTSGIELPRLVIQALEVCKSFSDKEDEAGY</sequence>
<dbReference type="Proteomes" id="UP001215598">
    <property type="component" value="Unassembled WGS sequence"/>
</dbReference>
<keyword evidence="3" id="KW-1185">Reference proteome</keyword>
<proteinExistence type="predicted"/>